<dbReference type="Pfam" id="PF01497">
    <property type="entry name" value="Peripla_BP_2"/>
    <property type="match status" value="1"/>
</dbReference>
<dbReference type="GO" id="GO:0030288">
    <property type="term" value="C:outer membrane-bounded periplasmic space"/>
    <property type="evidence" value="ECO:0007669"/>
    <property type="project" value="TreeGrafter"/>
</dbReference>
<evidence type="ECO:0000259" key="6">
    <source>
        <dbReference type="PROSITE" id="PS50983"/>
    </source>
</evidence>
<dbReference type="InterPro" id="IPR051313">
    <property type="entry name" value="Bact_iron-sidero_bind"/>
</dbReference>
<comment type="caution">
    <text evidence="7">The sequence shown here is derived from an EMBL/GenBank/DDBJ whole genome shotgun (WGS) entry which is preliminary data.</text>
</comment>
<keyword evidence="4 5" id="KW-0732">Signal</keyword>
<evidence type="ECO:0000256" key="3">
    <source>
        <dbReference type="ARBA" id="ARBA00022448"/>
    </source>
</evidence>
<evidence type="ECO:0000313" key="8">
    <source>
        <dbReference type="Proteomes" id="UP000543598"/>
    </source>
</evidence>
<protein>
    <submittedName>
        <fullName evidence="7">Fe2+-enterobactin ABC transporter substrate-binding protein</fullName>
    </submittedName>
</protein>
<dbReference type="Proteomes" id="UP000543598">
    <property type="component" value="Unassembled WGS sequence"/>
</dbReference>
<proteinExistence type="inferred from homology"/>
<dbReference type="PANTHER" id="PTHR30532">
    <property type="entry name" value="IRON III DICITRATE-BINDING PERIPLASMIC PROTEIN"/>
    <property type="match status" value="1"/>
</dbReference>
<accession>A0A7Y2LY37</accession>
<organism evidence="7 8">
    <name type="scientific">Microbacterium ulmi</name>
    <dbReference type="NCBI Taxonomy" id="179095"/>
    <lineage>
        <taxon>Bacteria</taxon>
        <taxon>Bacillati</taxon>
        <taxon>Actinomycetota</taxon>
        <taxon>Actinomycetes</taxon>
        <taxon>Micrococcales</taxon>
        <taxon>Microbacteriaceae</taxon>
        <taxon>Microbacterium</taxon>
    </lineage>
</organism>
<gene>
    <name evidence="7" type="primary">fepB</name>
    <name evidence="7" type="ORF">HLA99_01480</name>
</gene>
<dbReference type="FunFam" id="3.40.50.1980:FF:000009">
    <property type="entry name" value="Iron-enterobactin transporter periplasmic binding protein"/>
    <property type="match status" value="1"/>
</dbReference>
<dbReference type="AlphaFoldDB" id="A0A7Y2LY37"/>
<evidence type="ECO:0000256" key="4">
    <source>
        <dbReference type="ARBA" id="ARBA00022729"/>
    </source>
</evidence>
<dbReference type="Gene3D" id="3.40.50.1980">
    <property type="entry name" value="Nitrogenase molybdenum iron protein domain"/>
    <property type="match status" value="2"/>
</dbReference>
<sequence>MRRTSRLLTGVAALLAATVAFTACSTPAPAESPTTAPEDAAWPRTITHELGTTEIDAKPERVVTTSITLAGTLLAIDAPLVASAATTPGDLTDENGFFSQWADVAADRGVEVLYPDLELDLEAVIAADPDLIVISTTGADQTADAYDQLSDIAPTIAVNYSDKSWQDVAEILGEATGLEDEATATVEGYDAHVAEVASKITVPEGDVNAIVFNGTENDSAFAKPGGPHATILDALGFSVVGAPDDVDTSQAPRQDFAFVSTENTVANLTAPTVFLIYGDDATKEQLLAEPLFASAPAVVSGDVYPLGLTSFRIDYFSALGIVDAIAGFFGG</sequence>
<dbReference type="GO" id="GO:1901678">
    <property type="term" value="P:iron coordination entity transport"/>
    <property type="evidence" value="ECO:0007669"/>
    <property type="project" value="UniProtKB-ARBA"/>
</dbReference>
<dbReference type="NCBIfam" id="NF008200">
    <property type="entry name" value="PRK10957.1"/>
    <property type="match status" value="1"/>
</dbReference>
<feature type="chain" id="PRO_5039467843" evidence="5">
    <location>
        <begin position="23"/>
        <end position="331"/>
    </location>
</feature>
<dbReference type="PANTHER" id="PTHR30532:SF24">
    <property type="entry name" value="FERRIC ENTEROBACTIN-BINDING PERIPLASMIC PROTEIN FEPB"/>
    <property type="match status" value="1"/>
</dbReference>
<name>A0A7Y2LY37_9MICO</name>
<feature type="signal peptide" evidence="5">
    <location>
        <begin position="1"/>
        <end position="22"/>
    </location>
</feature>
<dbReference type="InterPro" id="IPR002491">
    <property type="entry name" value="ABC_transptr_periplasmic_BD"/>
</dbReference>
<keyword evidence="3" id="KW-0813">Transport</keyword>
<dbReference type="EMBL" id="JABEMB010000001">
    <property type="protein sequence ID" value="NNH02539.1"/>
    <property type="molecule type" value="Genomic_DNA"/>
</dbReference>
<feature type="domain" description="Fe/B12 periplasmic-binding" evidence="6">
    <location>
        <begin position="61"/>
        <end position="331"/>
    </location>
</feature>
<comment type="similarity">
    <text evidence="2">Belongs to the bacterial solute-binding protein 8 family.</text>
</comment>
<dbReference type="RefSeq" id="WP_167041180.1">
    <property type="nucleotide sequence ID" value="NZ_BAAANA010000003.1"/>
</dbReference>
<evidence type="ECO:0000256" key="2">
    <source>
        <dbReference type="ARBA" id="ARBA00008814"/>
    </source>
</evidence>
<keyword evidence="8" id="KW-1185">Reference proteome</keyword>
<dbReference type="SUPFAM" id="SSF53807">
    <property type="entry name" value="Helical backbone' metal receptor"/>
    <property type="match status" value="1"/>
</dbReference>
<dbReference type="PROSITE" id="PS50983">
    <property type="entry name" value="FE_B12_PBP"/>
    <property type="match status" value="1"/>
</dbReference>
<dbReference type="PROSITE" id="PS51257">
    <property type="entry name" value="PROKAR_LIPOPROTEIN"/>
    <property type="match status" value="1"/>
</dbReference>
<evidence type="ECO:0000256" key="5">
    <source>
        <dbReference type="SAM" id="SignalP"/>
    </source>
</evidence>
<reference evidence="7 8" key="1">
    <citation type="submission" date="2020-05" db="EMBL/GenBank/DDBJ databases">
        <title>MicrobeNet Type strains.</title>
        <authorList>
            <person name="Nicholson A.C."/>
        </authorList>
    </citation>
    <scope>NUCLEOTIDE SEQUENCE [LARGE SCALE GENOMIC DNA]</scope>
    <source>
        <strain evidence="7 8">JCM 14282</strain>
    </source>
</reference>
<evidence type="ECO:0000256" key="1">
    <source>
        <dbReference type="ARBA" id="ARBA00004196"/>
    </source>
</evidence>
<comment type="subcellular location">
    <subcellularLocation>
        <location evidence="1">Cell envelope</location>
    </subcellularLocation>
</comment>
<evidence type="ECO:0000313" key="7">
    <source>
        <dbReference type="EMBL" id="NNH02539.1"/>
    </source>
</evidence>